<dbReference type="SUPFAM" id="SSF55120">
    <property type="entry name" value="Pseudouridine synthase"/>
    <property type="match status" value="1"/>
</dbReference>
<dbReference type="Proteomes" id="UP000663400">
    <property type="component" value="Chromosome"/>
</dbReference>
<dbReference type="HAMAP" id="MF_00171">
    <property type="entry name" value="TruA"/>
    <property type="match status" value="1"/>
</dbReference>
<dbReference type="PIRSF" id="PIRSF001430">
    <property type="entry name" value="tRNA_psdUrid_synth"/>
    <property type="match status" value="1"/>
</dbReference>
<comment type="function">
    <text evidence="4">Formation of pseudouridine at positions 38, 39 and 40 in the anticodon stem and loop of transfer RNAs.</text>
</comment>
<dbReference type="RefSeq" id="WP_200604898.1">
    <property type="nucleotide sequence ID" value="NZ_CP071517.1"/>
</dbReference>
<comment type="similarity">
    <text evidence="1 4 5">Belongs to the tRNA pseudouridine synthase TruA family.</text>
</comment>
<evidence type="ECO:0000259" key="6">
    <source>
        <dbReference type="Pfam" id="PF01416"/>
    </source>
</evidence>
<dbReference type="NCBIfam" id="TIGR00071">
    <property type="entry name" value="hisT_truA"/>
    <property type="match status" value="1"/>
</dbReference>
<dbReference type="InterPro" id="IPR020103">
    <property type="entry name" value="PsdUridine_synth_cat_dom_sf"/>
</dbReference>
<protein>
    <recommendedName>
        <fullName evidence="4">tRNA pseudouridine synthase A</fullName>
        <ecNumber evidence="4">5.4.99.12</ecNumber>
    </recommendedName>
    <alternativeName>
        <fullName evidence="4">tRNA pseudouridine(38-40) synthase</fullName>
    </alternativeName>
    <alternativeName>
        <fullName evidence="4">tRNA pseudouridylate synthase I</fullName>
    </alternativeName>
    <alternativeName>
        <fullName evidence="4">tRNA-uridine isomerase I</fullName>
    </alternativeName>
</protein>
<sequence>MVDTATAADAPPSRRHALGVEYDGSGFSGWQRLSKHGEPEREGEQTLQAALEQALTFVAGHPVEVVCAGRTDAGVHAACQVVHFDSTAVRDPRGWMLGVTSRLPPQLCVRWCQPVPDDFHARFSARARRYRYRILNRPVRPALGRQYLSWERRPLDADAMDRAAQALLGENDFSAFRTVHCQAPHAMREMQAIRVRRDGEIVEVEVQANAFLHHMVRNIVGSLLMVGSGEQPEAWIAQLLAGRDRTVAGPTAPSAGLVFLGPRYPAQWDLPAEVTLSGSAL</sequence>
<keyword evidence="2 4" id="KW-0819">tRNA processing</keyword>
<evidence type="ECO:0000256" key="3">
    <source>
        <dbReference type="ARBA" id="ARBA00023235"/>
    </source>
</evidence>
<dbReference type="InterPro" id="IPR020094">
    <property type="entry name" value="TruA/RsuA/RluB/E/F_N"/>
</dbReference>
<dbReference type="InterPro" id="IPR020097">
    <property type="entry name" value="PsdUridine_synth_TruA_a/b_dom"/>
</dbReference>
<reference evidence="7 8" key="1">
    <citation type="submission" date="2021-02" db="EMBL/GenBank/DDBJ databases">
        <title>Lysobacter arenosi sp. nov., isolated from soil of gangwondo yeongwol, south Korea.</title>
        <authorList>
            <person name="Kim K.R."/>
            <person name="Kim K.H."/>
            <person name="Jeon C.O."/>
        </authorList>
    </citation>
    <scope>NUCLEOTIDE SEQUENCE [LARGE SCALE GENOMIC DNA]</scope>
    <source>
        <strain evidence="7 8">R7</strain>
    </source>
</reference>
<dbReference type="GO" id="GO:0160147">
    <property type="term" value="F:tRNA pseudouridine(38-40) synthase activity"/>
    <property type="evidence" value="ECO:0007669"/>
    <property type="project" value="UniProtKB-EC"/>
</dbReference>
<evidence type="ECO:0000256" key="2">
    <source>
        <dbReference type="ARBA" id="ARBA00022694"/>
    </source>
</evidence>
<evidence type="ECO:0000256" key="4">
    <source>
        <dbReference type="HAMAP-Rule" id="MF_00171"/>
    </source>
</evidence>
<dbReference type="PANTHER" id="PTHR11142:SF0">
    <property type="entry name" value="TRNA PSEUDOURIDINE SYNTHASE-LIKE 1"/>
    <property type="match status" value="1"/>
</dbReference>
<dbReference type="EC" id="5.4.99.12" evidence="4"/>
<evidence type="ECO:0000256" key="1">
    <source>
        <dbReference type="ARBA" id="ARBA00009375"/>
    </source>
</evidence>
<name>A0ABX7RDN6_9GAMM</name>
<organism evidence="7 8">
    <name type="scientific">Lysobacter arenosi</name>
    <dbReference type="NCBI Taxonomy" id="2795387"/>
    <lineage>
        <taxon>Bacteria</taxon>
        <taxon>Pseudomonadati</taxon>
        <taxon>Pseudomonadota</taxon>
        <taxon>Gammaproteobacteria</taxon>
        <taxon>Lysobacterales</taxon>
        <taxon>Lysobacteraceae</taxon>
        <taxon>Lysobacter</taxon>
    </lineage>
</organism>
<keyword evidence="8" id="KW-1185">Reference proteome</keyword>
<dbReference type="Pfam" id="PF01416">
    <property type="entry name" value="PseudoU_synth_1"/>
    <property type="match status" value="2"/>
</dbReference>
<dbReference type="Gene3D" id="3.30.70.580">
    <property type="entry name" value="Pseudouridine synthase I, catalytic domain, N-terminal subdomain"/>
    <property type="match status" value="1"/>
</dbReference>
<feature type="active site" description="Nucleophile" evidence="4">
    <location>
        <position position="72"/>
    </location>
</feature>
<accession>A0ABX7RDN6</accession>
<evidence type="ECO:0000313" key="8">
    <source>
        <dbReference type="Proteomes" id="UP000663400"/>
    </source>
</evidence>
<feature type="binding site" evidence="4">
    <location>
        <position position="130"/>
    </location>
    <ligand>
        <name>substrate</name>
    </ligand>
</feature>
<proteinExistence type="inferred from homology"/>
<comment type="caution">
    <text evidence="4">Lacks conserved residue(s) required for the propagation of feature annotation.</text>
</comment>
<dbReference type="Gene3D" id="3.30.70.660">
    <property type="entry name" value="Pseudouridine synthase I, catalytic domain, C-terminal subdomain"/>
    <property type="match status" value="1"/>
</dbReference>
<dbReference type="InterPro" id="IPR020095">
    <property type="entry name" value="PsdUridine_synth_TruA_C"/>
</dbReference>
<dbReference type="CDD" id="cd02570">
    <property type="entry name" value="PseudoU_synth_EcTruA"/>
    <property type="match status" value="1"/>
</dbReference>
<comment type="catalytic activity">
    <reaction evidence="4 5">
        <text>uridine(38/39/40) in tRNA = pseudouridine(38/39/40) in tRNA</text>
        <dbReference type="Rhea" id="RHEA:22376"/>
        <dbReference type="Rhea" id="RHEA-COMP:10085"/>
        <dbReference type="Rhea" id="RHEA-COMP:10087"/>
        <dbReference type="ChEBI" id="CHEBI:65314"/>
        <dbReference type="ChEBI" id="CHEBI:65315"/>
        <dbReference type="EC" id="5.4.99.12"/>
    </reaction>
</comment>
<comment type="subunit">
    <text evidence="4">Homodimer.</text>
</comment>
<dbReference type="PANTHER" id="PTHR11142">
    <property type="entry name" value="PSEUDOURIDYLATE SYNTHASE"/>
    <property type="match status" value="1"/>
</dbReference>
<dbReference type="InterPro" id="IPR001406">
    <property type="entry name" value="PsdUridine_synth_TruA"/>
</dbReference>
<evidence type="ECO:0000256" key="5">
    <source>
        <dbReference type="RuleBase" id="RU003792"/>
    </source>
</evidence>
<dbReference type="EMBL" id="CP071517">
    <property type="protein sequence ID" value="QSX75541.1"/>
    <property type="molecule type" value="Genomic_DNA"/>
</dbReference>
<keyword evidence="3 4" id="KW-0413">Isomerase</keyword>
<evidence type="ECO:0000313" key="7">
    <source>
        <dbReference type="EMBL" id="QSX75541.1"/>
    </source>
</evidence>
<gene>
    <name evidence="4 7" type="primary">truA</name>
    <name evidence="7" type="ORF">HIV01_003105</name>
</gene>
<feature type="domain" description="Pseudouridine synthase I TruA alpha/beta" evidence="6">
    <location>
        <begin position="163"/>
        <end position="265"/>
    </location>
</feature>
<feature type="domain" description="Pseudouridine synthase I TruA alpha/beta" evidence="6">
    <location>
        <begin position="21"/>
        <end position="123"/>
    </location>
</feature>